<name>A0A7G2CNR7_9TRYP</name>
<keyword evidence="3" id="KW-1185">Reference proteome</keyword>
<dbReference type="EMBL" id="LR877163">
    <property type="protein sequence ID" value="CAD2221125.1"/>
    <property type="molecule type" value="Genomic_DNA"/>
</dbReference>
<sequence>MRTRYTPLCTSRFCAATAGADPQKFFNTTITAMKGAKSPASFTIPDCINQVIKNVEVKGKLTAKREAFSTEEKEVIAQIFGVIQKFVSIPEGSPVFGTTSGQYAEAWNRAKQQNAHNGEIYPLFPTFLFNVLYVKPDDPTNNILTCAAAMLLELACAIEDFGDYVRKMRAEPFGCCLVTDNTDQLKTLSEKFVKDGSPEITAISKWVNGSLDGVDKSRVHYTLSVGGESGSGKTHAALQCVNFLNVENKDPLDYLVVYIKLCSTDNSQAVGAAVKWYCEFRPEHKRLAKAVGKRLKDAMSVDKLMARVPKYSVLRSILRALRAYLWYDVIQSRIRAIVHHDGDLRAERQFKRVFFVLDEVAACPWIYRSVNRAATGKISVQKLFSERTNFGENFQIICCSTVNKTAFQDMLSTPSFFFPVIMLSCSTVYEKLAGDRENLNSRKGLMERVVSNSFYAQLVENRRCGAMTVEAVDDSVGTSTLKGTLVGVDSLPLPKGLKPLFSDVDEEGIYSFAGFIAGRVAAQYKESNGARDISPRSGAEGRCEIDP</sequence>
<dbReference type="Gene3D" id="3.40.50.300">
    <property type="entry name" value="P-loop containing nucleotide triphosphate hydrolases"/>
    <property type="match status" value="1"/>
</dbReference>
<evidence type="ECO:0000256" key="1">
    <source>
        <dbReference type="SAM" id="MobiDB-lite"/>
    </source>
</evidence>
<dbReference type="VEuPathDB" id="TriTrypDB:ADEAN_000865600"/>
<dbReference type="InterPro" id="IPR027417">
    <property type="entry name" value="P-loop_NTPase"/>
</dbReference>
<feature type="region of interest" description="Disordered" evidence="1">
    <location>
        <begin position="527"/>
        <end position="547"/>
    </location>
</feature>
<dbReference type="SUPFAM" id="SSF52540">
    <property type="entry name" value="P-loop containing nucleoside triphosphate hydrolases"/>
    <property type="match status" value="1"/>
</dbReference>
<dbReference type="AlphaFoldDB" id="A0A7G2CNR7"/>
<protein>
    <submittedName>
        <fullName evidence="2">Uncharacterized protein</fullName>
    </submittedName>
</protein>
<organism evidence="2 3">
    <name type="scientific">Angomonas deanei</name>
    <dbReference type="NCBI Taxonomy" id="59799"/>
    <lineage>
        <taxon>Eukaryota</taxon>
        <taxon>Discoba</taxon>
        <taxon>Euglenozoa</taxon>
        <taxon>Kinetoplastea</taxon>
        <taxon>Metakinetoplastina</taxon>
        <taxon>Trypanosomatida</taxon>
        <taxon>Trypanosomatidae</taxon>
        <taxon>Strigomonadinae</taxon>
        <taxon>Angomonas</taxon>
    </lineage>
</organism>
<evidence type="ECO:0000313" key="2">
    <source>
        <dbReference type="EMBL" id="CAD2221125.1"/>
    </source>
</evidence>
<evidence type="ECO:0000313" key="3">
    <source>
        <dbReference type="Proteomes" id="UP000515908"/>
    </source>
</evidence>
<accession>A0A7G2CNR7</accession>
<proteinExistence type="predicted"/>
<gene>
    <name evidence="2" type="ORF">ADEAN_000865600</name>
</gene>
<reference evidence="2 3" key="1">
    <citation type="submission" date="2020-08" db="EMBL/GenBank/DDBJ databases">
        <authorList>
            <person name="Newling K."/>
            <person name="Davey J."/>
            <person name="Forrester S."/>
        </authorList>
    </citation>
    <scope>NUCLEOTIDE SEQUENCE [LARGE SCALE GENOMIC DNA]</scope>
    <source>
        <strain evidence="3">Crithidia deanei Carvalho (ATCC PRA-265)</strain>
    </source>
</reference>
<dbReference type="Proteomes" id="UP000515908">
    <property type="component" value="Chromosome 19"/>
</dbReference>